<feature type="domain" description="SAM-dependent MTase RsmB/NOP-type" evidence="14">
    <location>
        <begin position="174"/>
        <end position="447"/>
    </location>
</feature>
<dbReference type="SUPFAM" id="SSF48013">
    <property type="entry name" value="NusB-like"/>
    <property type="match status" value="1"/>
</dbReference>
<dbReference type="EC" id="2.1.1.176" evidence="3"/>
<evidence type="ECO:0000256" key="5">
    <source>
        <dbReference type="ARBA" id="ARBA00022552"/>
    </source>
</evidence>
<dbReference type="Gene3D" id="3.40.50.150">
    <property type="entry name" value="Vaccinia Virus protein VP39"/>
    <property type="match status" value="1"/>
</dbReference>
<dbReference type="EMBL" id="RAPK01000007">
    <property type="protein sequence ID" value="RKD75417.1"/>
    <property type="molecule type" value="Genomic_DNA"/>
</dbReference>
<dbReference type="InterPro" id="IPR006027">
    <property type="entry name" value="NusB_RsmB_TIM44"/>
</dbReference>
<comment type="function">
    <text evidence="1">Specifically methylates the cytosine at position 967 (m5C967) of 16S rRNA.</text>
</comment>
<feature type="binding site" evidence="13">
    <location>
        <position position="287"/>
    </location>
    <ligand>
        <name>S-adenosyl-L-methionine</name>
        <dbReference type="ChEBI" id="CHEBI:59789"/>
    </ligand>
</feature>
<dbReference type="GO" id="GO:0006355">
    <property type="term" value="P:regulation of DNA-templated transcription"/>
    <property type="evidence" value="ECO:0007669"/>
    <property type="project" value="InterPro"/>
</dbReference>
<dbReference type="GO" id="GO:0003723">
    <property type="term" value="F:RNA binding"/>
    <property type="evidence" value="ECO:0007669"/>
    <property type="project" value="UniProtKB-UniRule"/>
</dbReference>
<dbReference type="FunFam" id="3.30.70.1170:FF:000003">
    <property type="entry name" value="16S rRNA (Cytosine(967)-C(5))-methyltransferase RsmB"/>
    <property type="match status" value="1"/>
</dbReference>
<evidence type="ECO:0000259" key="14">
    <source>
        <dbReference type="PROSITE" id="PS51686"/>
    </source>
</evidence>
<comment type="similarity">
    <text evidence="13">Belongs to the class I-like SAM-binding methyltransferase superfamily. RsmB/NOP family.</text>
</comment>
<dbReference type="InterPro" id="IPR029063">
    <property type="entry name" value="SAM-dependent_MTases_sf"/>
</dbReference>
<gene>
    <name evidence="15" type="ORF">ATL39_1116</name>
</gene>
<evidence type="ECO:0000256" key="12">
    <source>
        <dbReference type="ARBA" id="ARBA00047283"/>
    </source>
</evidence>
<dbReference type="Proteomes" id="UP000285120">
    <property type="component" value="Unassembled WGS sequence"/>
</dbReference>
<dbReference type="NCBIfam" id="NF011494">
    <property type="entry name" value="PRK14902.1"/>
    <property type="match status" value="1"/>
</dbReference>
<dbReference type="GO" id="GO:0008649">
    <property type="term" value="F:rRNA methyltransferase activity"/>
    <property type="evidence" value="ECO:0007669"/>
    <property type="project" value="InterPro"/>
</dbReference>
<keyword evidence="16" id="KW-1185">Reference proteome</keyword>
<dbReference type="PANTHER" id="PTHR22807:SF53">
    <property type="entry name" value="RIBOSOMAL RNA SMALL SUBUNIT METHYLTRANSFERASE B-RELATED"/>
    <property type="match status" value="1"/>
</dbReference>
<dbReference type="AlphaFoldDB" id="A0A419V6A5"/>
<feature type="binding site" evidence="13">
    <location>
        <position position="333"/>
    </location>
    <ligand>
        <name>S-adenosyl-L-methionine</name>
        <dbReference type="ChEBI" id="CHEBI:59789"/>
    </ligand>
</feature>
<evidence type="ECO:0000256" key="1">
    <source>
        <dbReference type="ARBA" id="ARBA00002724"/>
    </source>
</evidence>
<dbReference type="RefSeq" id="WP_120192297.1">
    <property type="nucleotide sequence ID" value="NZ_RAPK01000007.1"/>
</dbReference>
<evidence type="ECO:0000256" key="3">
    <source>
        <dbReference type="ARBA" id="ARBA00012140"/>
    </source>
</evidence>
<dbReference type="CDD" id="cd02440">
    <property type="entry name" value="AdoMet_MTases"/>
    <property type="match status" value="1"/>
</dbReference>
<feature type="binding site" evidence="13">
    <location>
        <begin position="263"/>
        <end position="269"/>
    </location>
    <ligand>
        <name>S-adenosyl-L-methionine</name>
        <dbReference type="ChEBI" id="CHEBI:59789"/>
    </ligand>
</feature>
<keyword evidence="9 13" id="KW-0694">RNA-binding</keyword>
<evidence type="ECO:0000256" key="6">
    <source>
        <dbReference type="ARBA" id="ARBA00022603"/>
    </source>
</evidence>
<dbReference type="InterPro" id="IPR035926">
    <property type="entry name" value="NusB-like_sf"/>
</dbReference>
<evidence type="ECO:0000256" key="4">
    <source>
        <dbReference type="ARBA" id="ARBA00022490"/>
    </source>
</evidence>
<dbReference type="InterPro" id="IPR004573">
    <property type="entry name" value="rRNA_ssu_MeTfrase_B"/>
</dbReference>
<evidence type="ECO:0000256" key="8">
    <source>
        <dbReference type="ARBA" id="ARBA00022691"/>
    </source>
</evidence>
<dbReference type="Gene3D" id="1.10.940.10">
    <property type="entry name" value="NusB-like"/>
    <property type="match status" value="1"/>
</dbReference>
<dbReference type="GO" id="GO:0005737">
    <property type="term" value="C:cytoplasm"/>
    <property type="evidence" value="ECO:0007669"/>
    <property type="project" value="UniProtKB-SubCell"/>
</dbReference>
<dbReference type="InterPro" id="IPR001678">
    <property type="entry name" value="MeTrfase_RsmB-F_NOP2_dom"/>
</dbReference>
<dbReference type="PANTHER" id="PTHR22807">
    <property type="entry name" value="NOP2 YEAST -RELATED NOL1/NOP2/FMU SUN DOMAIN-CONTAINING"/>
    <property type="match status" value="1"/>
</dbReference>
<sequence length="448" mass="50619">MKTKQPNDVRSIAVSLIERVEKEGAYSHLVLDAAIKDRLVPERDTALLTELVYGTIKRRNTLDYCLNAHVKKGVGSLQTWVASLLRMSLYQMIYLDRVPERAVLYEAVRIAKEKGHEGIGSLVNAVLRSYQRAGFPALPEQMERLEKLSVEYSHPRWLLEEWETAYGQENTAAMAAQNLVPPQTSIRVNRMKASREEVMEKLEREGCDTEKGALSEDALIVLTGNVLMTKAYNEGYFTIQDESSMLVAAALDAKAGMTVLDACAAPGGKTTHIAERMHNQGSVHAFDLHQKKLRHIEEQAERLELSIISTKKLDARNILTEIDEQHYDRILIDAPCSGMGVIRRKPELKWNKKPDDLISLPSVQYDILTEAAKTLKIGGRIVYSTCTVRPEENEQVVKAFLEAHPSFVRDDSMKRRLTQDTESGSEWTILPHNYETDGFYMAAFERKG</sequence>
<evidence type="ECO:0000256" key="2">
    <source>
        <dbReference type="ARBA" id="ARBA00004496"/>
    </source>
</evidence>
<dbReference type="SUPFAM" id="SSF53335">
    <property type="entry name" value="S-adenosyl-L-methionine-dependent methyltransferases"/>
    <property type="match status" value="1"/>
</dbReference>
<reference evidence="15 16" key="1">
    <citation type="submission" date="2018-09" db="EMBL/GenBank/DDBJ databases">
        <title>Genomic Encyclopedia of Archaeal and Bacterial Type Strains, Phase II (KMG-II): from individual species to whole genera.</title>
        <authorList>
            <person name="Goeker M."/>
        </authorList>
    </citation>
    <scope>NUCLEOTIDE SEQUENCE [LARGE SCALE GENOMIC DNA]</scope>
    <source>
        <strain evidence="15 16">DSM 17008</strain>
    </source>
</reference>
<comment type="subcellular location">
    <subcellularLocation>
        <location evidence="2">Cytoplasm</location>
    </subcellularLocation>
</comment>
<evidence type="ECO:0000256" key="9">
    <source>
        <dbReference type="ARBA" id="ARBA00022884"/>
    </source>
</evidence>
<dbReference type="Pfam" id="PF01189">
    <property type="entry name" value="Methyltr_RsmB-F"/>
    <property type="match status" value="1"/>
</dbReference>
<comment type="caution">
    <text evidence="15">The sequence shown here is derived from an EMBL/GenBank/DDBJ whole genome shotgun (WGS) entry which is preliminary data.</text>
</comment>
<dbReference type="OrthoDB" id="9810297at2"/>
<evidence type="ECO:0000313" key="15">
    <source>
        <dbReference type="EMBL" id="RKD75417.1"/>
    </source>
</evidence>
<accession>A0A419V6A5</accession>
<dbReference type="InterPro" id="IPR049560">
    <property type="entry name" value="MeTrfase_RsmB-F_NOP2_cat"/>
</dbReference>
<feature type="binding site" evidence="13">
    <location>
        <position position="314"/>
    </location>
    <ligand>
        <name>S-adenosyl-L-methionine</name>
        <dbReference type="ChEBI" id="CHEBI:59789"/>
    </ligand>
</feature>
<dbReference type="FunFam" id="3.40.50.150:FF:000022">
    <property type="entry name" value="Ribosomal RNA small subunit methyltransferase B"/>
    <property type="match status" value="1"/>
</dbReference>
<proteinExistence type="inferred from homology"/>
<dbReference type="Pfam" id="PF01029">
    <property type="entry name" value="NusB"/>
    <property type="match status" value="1"/>
</dbReference>
<keyword evidence="4" id="KW-0963">Cytoplasm</keyword>
<evidence type="ECO:0000256" key="11">
    <source>
        <dbReference type="ARBA" id="ARBA00031088"/>
    </source>
</evidence>
<dbReference type="Pfam" id="PF22458">
    <property type="entry name" value="RsmF-B_ferredox"/>
    <property type="match status" value="1"/>
</dbReference>
<dbReference type="Gene3D" id="3.30.70.1170">
    <property type="entry name" value="Sun protein, domain 3"/>
    <property type="match status" value="1"/>
</dbReference>
<keyword evidence="8 13" id="KW-0949">S-adenosyl-L-methionine</keyword>
<dbReference type="InterPro" id="IPR023267">
    <property type="entry name" value="RCMT"/>
</dbReference>
<protein>
    <recommendedName>
        <fullName evidence="3">16S rRNA (cytosine(967)-C(5))-methyltransferase</fullName>
        <ecNumber evidence="3">2.1.1.176</ecNumber>
    </recommendedName>
    <alternativeName>
        <fullName evidence="10">16S rRNA m5C967 methyltransferase</fullName>
    </alternativeName>
    <alternativeName>
        <fullName evidence="11">rRNA (cytosine-C(5)-)-methyltransferase RsmB</fullName>
    </alternativeName>
</protein>
<organism evidence="15 16">
    <name type="scientific">Sinobaca qinghaiensis</name>
    <dbReference type="NCBI Taxonomy" id="342944"/>
    <lineage>
        <taxon>Bacteria</taxon>
        <taxon>Bacillati</taxon>
        <taxon>Bacillota</taxon>
        <taxon>Bacilli</taxon>
        <taxon>Bacillales</taxon>
        <taxon>Sporolactobacillaceae</taxon>
        <taxon>Sinobaca</taxon>
    </lineage>
</organism>
<dbReference type="PROSITE" id="PS51686">
    <property type="entry name" value="SAM_MT_RSMB_NOP"/>
    <property type="match status" value="1"/>
</dbReference>
<keyword evidence="5" id="KW-0698">rRNA processing</keyword>
<dbReference type="PRINTS" id="PR02008">
    <property type="entry name" value="RCMTFAMILY"/>
</dbReference>
<dbReference type="NCBIfam" id="TIGR00563">
    <property type="entry name" value="rsmB"/>
    <property type="match status" value="1"/>
</dbReference>
<feature type="active site" description="Nucleophile" evidence="13">
    <location>
        <position position="386"/>
    </location>
</feature>
<dbReference type="FunFam" id="1.10.940.10:FF:000006">
    <property type="entry name" value="16S rRNA (Cytosine(967)-C(5))-methyltransferase RsmB"/>
    <property type="match status" value="1"/>
</dbReference>
<dbReference type="InterPro" id="IPR054728">
    <property type="entry name" value="RsmB-like_ferredoxin"/>
</dbReference>
<name>A0A419V6A5_9BACL</name>
<evidence type="ECO:0000256" key="7">
    <source>
        <dbReference type="ARBA" id="ARBA00022679"/>
    </source>
</evidence>
<comment type="catalytic activity">
    <reaction evidence="12">
        <text>cytidine(967) in 16S rRNA + S-adenosyl-L-methionine = 5-methylcytidine(967) in 16S rRNA + S-adenosyl-L-homocysteine + H(+)</text>
        <dbReference type="Rhea" id="RHEA:42748"/>
        <dbReference type="Rhea" id="RHEA-COMP:10219"/>
        <dbReference type="Rhea" id="RHEA-COMP:10220"/>
        <dbReference type="ChEBI" id="CHEBI:15378"/>
        <dbReference type="ChEBI" id="CHEBI:57856"/>
        <dbReference type="ChEBI" id="CHEBI:59789"/>
        <dbReference type="ChEBI" id="CHEBI:74483"/>
        <dbReference type="ChEBI" id="CHEBI:82748"/>
        <dbReference type="EC" id="2.1.1.176"/>
    </reaction>
</comment>
<evidence type="ECO:0000256" key="13">
    <source>
        <dbReference type="PROSITE-ProRule" id="PRU01023"/>
    </source>
</evidence>
<evidence type="ECO:0000256" key="10">
    <source>
        <dbReference type="ARBA" id="ARBA00030399"/>
    </source>
</evidence>
<evidence type="ECO:0000313" key="16">
    <source>
        <dbReference type="Proteomes" id="UP000285120"/>
    </source>
</evidence>
<keyword evidence="7 13" id="KW-0808">Transferase</keyword>
<keyword evidence="6 13" id="KW-0489">Methyltransferase</keyword>